<dbReference type="PANTHER" id="PTHR33886:SF8">
    <property type="entry name" value="UNSATURATED RHAMNOGALACTURONAN HYDROLASE (EUROFUNG)"/>
    <property type="match status" value="1"/>
</dbReference>
<dbReference type="InterPro" id="IPR010905">
    <property type="entry name" value="Glyco_hydro_88"/>
</dbReference>
<organism evidence="3 4">
    <name type="scientific">Mucilaginibacter boryungensis</name>
    <dbReference type="NCBI Taxonomy" id="768480"/>
    <lineage>
        <taxon>Bacteria</taxon>
        <taxon>Pseudomonadati</taxon>
        <taxon>Bacteroidota</taxon>
        <taxon>Sphingobacteriia</taxon>
        <taxon>Sphingobacteriales</taxon>
        <taxon>Sphingobacteriaceae</taxon>
        <taxon>Mucilaginibacter</taxon>
    </lineage>
</organism>
<proteinExistence type="predicted"/>
<comment type="caution">
    <text evidence="3">The sequence shown here is derived from an EMBL/GenBank/DDBJ whole genome shotgun (WGS) entry which is preliminary data.</text>
</comment>
<sequence>MCYSKYRVKSLRLGLSICLFVLCLLKNNTTYAQYTTAKGNDANTPLHLLKPAYVTPYGVPRQTEIKAVLDRVYHYLDAVTPYQLQDKQSGTAITDISKANANTIFKPGDFRLISYEWGVAYTGMLEAGAATGDKKFTDYSVNRINFIGDVVAHYKNYLKTNPGAATPVASVLQPKALDDAGSITAAMIKTIRAGGVKTNVRPVIDNYINYIMTKEFRLSDGTLARNRPLLNTLWLDDLYMSLPALAQMGVLTGDKKYFDEAVKQYQLFSKRMFNHQKGLYMHGWVQGMEPHPQFHWARANGWALLTKIELLDALPANHPGRAMVLNMLKEHAEGLARLQDKTGFWHQLLDRNDSYLETSATAIYAYCIARAVNKGWLDARAYGPMAMLAWNAVSTKVNTDGQVEGTCVGTGMGFDPAFYYYRPVNNFAAHGYGPVLLAGAEMYKLVQKFNFDINDSAVQLK</sequence>
<dbReference type="PANTHER" id="PTHR33886">
    <property type="entry name" value="UNSATURATED RHAMNOGALACTURONAN HYDROLASE (EUROFUNG)"/>
    <property type="match status" value="1"/>
</dbReference>
<dbReference type="GO" id="GO:0016787">
    <property type="term" value="F:hydrolase activity"/>
    <property type="evidence" value="ECO:0007669"/>
    <property type="project" value="UniProtKB-KW"/>
</dbReference>
<reference evidence="3 4" key="1">
    <citation type="submission" date="2020-10" db="EMBL/GenBank/DDBJ databases">
        <title>Mucilaginibacter mali sp. nov., isolated from rhizosphere soil of apple orchard.</title>
        <authorList>
            <person name="Lee J.-S."/>
            <person name="Kim H.S."/>
            <person name="Kim J.-S."/>
        </authorList>
    </citation>
    <scope>NUCLEOTIDE SEQUENCE [LARGE SCALE GENOMIC DNA]</scope>
    <source>
        <strain evidence="3 4">KCTC 23157</strain>
    </source>
</reference>
<dbReference type="Proteomes" id="UP000632774">
    <property type="component" value="Unassembled WGS sequence"/>
</dbReference>
<protein>
    <submittedName>
        <fullName evidence="3">Glycoside hydrolase family 88 protein</fullName>
    </submittedName>
</protein>
<dbReference type="InterPro" id="IPR012341">
    <property type="entry name" value="6hp_glycosidase-like_sf"/>
</dbReference>
<gene>
    <name evidence="3" type="ORF">IRJ18_07270</name>
</gene>
<dbReference type="Gene3D" id="1.50.10.10">
    <property type="match status" value="1"/>
</dbReference>
<dbReference type="InterPro" id="IPR008928">
    <property type="entry name" value="6-hairpin_glycosidase_sf"/>
</dbReference>
<feature type="signal peptide" evidence="2">
    <location>
        <begin position="1"/>
        <end position="32"/>
    </location>
</feature>
<keyword evidence="4" id="KW-1185">Reference proteome</keyword>
<dbReference type="SUPFAM" id="SSF48208">
    <property type="entry name" value="Six-hairpin glycosidases"/>
    <property type="match status" value="1"/>
</dbReference>
<keyword evidence="1 3" id="KW-0378">Hydrolase</keyword>
<dbReference type="RefSeq" id="WP_194105531.1">
    <property type="nucleotide sequence ID" value="NZ_JADFFM010000001.1"/>
</dbReference>
<dbReference type="InterPro" id="IPR052043">
    <property type="entry name" value="PolySaccharide_Degr_Enz"/>
</dbReference>
<evidence type="ECO:0000256" key="1">
    <source>
        <dbReference type="ARBA" id="ARBA00022801"/>
    </source>
</evidence>
<accession>A0ABR9XFH4</accession>
<dbReference type="EMBL" id="JADFFM010000001">
    <property type="protein sequence ID" value="MBE9666156.1"/>
    <property type="molecule type" value="Genomic_DNA"/>
</dbReference>
<evidence type="ECO:0000313" key="4">
    <source>
        <dbReference type="Proteomes" id="UP000632774"/>
    </source>
</evidence>
<dbReference type="Pfam" id="PF07470">
    <property type="entry name" value="Glyco_hydro_88"/>
    <property type="match status" value="1"/>
</dbReference>
<keyword evidence="2" id="KW-0732">Signal</keyword>
<feature type="chain" id="PRO_5046856351" evidence="2">
    <location>
        <begin position="33"/>
        <end position="461"/>
    </location>
</feature>
<name>A0ABR9XFH4_9SPHI</name>
<evidence type="ECO:0000313" key="3">
    <source>
        <dbReference type="EMBL" id="MBE9666156.1"/>
    </source>
</evidence>
<evidence type="ECO:0000256" key="2">
    <source>
        <dbReference type="SAM" id="SignalP"/>
    </source>
</evidence>